<dbReference type="Pfam" id="PF01743">
    <property type="entry name" value="PolyA_pol"/>
    <property type="match status" value="1"/>
</dbReference>
<comment type="similarity">
    <text evidence="9">Belongs to the tRNA nucleotidyltransferase/poly(A) polymerase family.</text>
</comment>
<keyword evidence="2" id="KW-0819">tRNA processing</keyword>
<evidence type="ECO:0000259" key="10">
    <source>
        <dbReference type="Pfam" id="PF01743"/>
    </source>
</evidence>
<dbReference type="Gene3D" id="1.10.3090.10">
    <property type="entry name" value="cca-adding enzyme, domain 2"/>
    <property type="match status" value="1"/>
</dbReference>
<dbReference type="RefSeq" id="WP_191618047.1">
    <property type="nucleotide sequence ID" value="NZ_JACYFG010000038.1"/>
</dbReference>
<proteinExistence type="inferred from homology"/>
<evidence type="ECO:0000313" key="12">
    <source>
        <dbReference type="EMBL" id="MBD5780941.1"/>
    </source>
</evidence>
<evidence type="ECO:0000256" key="7">
    <source>
        <dbReference type="ARBA" id="ARBA00022842"/>
    </source>
</evidence>
<dbReference type="GO" id="GO:0005524">
    <property type="term" value="F:ATP binding"/>
    <property type="evidence" value="ECO:0007669"/>
    <property type="project" value="UniProtKB-KW"/>
</dbReference>
<dbReference type="Pfam" id="PF01966">
    <property type="entry name" value="HD"/>
    <property type="match status" value="1"/>
</dbReference>
<dbReference type="GO" id="GO:0008033">
    <property type="term" value="P:tRNA processing"/>
    <property type="evidence" value="ECO:0007669"/>
    <property type="project" value="UniProtKB-KW"/>
</dbReference>
<keyword evidence="13" id="KW-1185">Reference proteome</keyword>
<evidence type="ECO:0000256" key="9">
    <source>
        <dbReference type="RuleBase" id="RU003953"/>
    </source>
</evidence>
<dbReference type="PANTHER" id="PTHR47545:SF1">
    <property type="entry name" value="MULTIFUNCTIONAL CCA PROTEIN"/>
    <property type="match status" value="1"/>
</dbReference>
<dbReference type="SUPFAM" id="SSF81301">
    <property type="entry name" value="Nucleotidyltransferase"/>
    <property type="match status" value="1"/>
</dbReference>
<dbReference type="SUPFAM" id="SSF81891">
    <property type="entry name" value="Poly A polymerase C-terminal region-like"/>
    <property type="match status" value="1"/>
</dbReference>
<dbReference type="InterPro" id="IPR002646">
    <property type="entry name" value="PolA_pol_head_dom"/>
</dbReference>
<evidence type="ECO:0000256" key="1">
    <source>
        <dbReference type="ARBA" id="ARBA00022679"/>
    </source>
</evidence>
<feature type="domain" description="HD" evidence="11">
    <location>
        <begin position="261"/>
        <end position="388"/>
    </location>
</feature>
<dbReference type="Gene3D" id="3.30.460.10">
    <property type="entry name" value="Beta Polymerase, domain 2"/>
    <property type="match status" value="1"/>
</dbReference>
<dbReference type="GO" id="GO:0003723">
    <property type="term" value="F:RNA binding"/>
    <property type="evidence" value="ECO:0007669"/>
    <property type="project" value="UniProtKB-KW"/>
</dbReference>
<keyword evidence="6" id="KW-0067">ATP-binding</keyword>
<dbReference type="AlphaFoldDB" id="A0A927FAT2"/>
<dbReference type="GO" id="GO:0016779">
    <property type="term" value="F:nucleotidyltransferase activity"/>
    <property type="evidence" value="ECO:0007669"/>
    <property type="project" value="UniProtKB-KW"/>
</dbReference>
<organism evidence="12 13">
    <name type="scientific">Pelagicoccus enzymogenes</name>
    <dbReference type="NCBI Taxonomy" id="2773457"/>
    <lineage>
        <taxon>Bacteria</taxon>
        <taxon>Pseudomonadati</taxon>
        <taxon>Verrucomicrobiota</taxon>
        <taxon>Opitutia</taxon>
        <taxon>Puniceicoccales</taxon>
        <taxon>Pelagicoccaceae</taxon>
        <taxon>Pelagicoccus</taxon>
    </lineage>
</organism>
<protein>
    <submittedName>
        <fullName evidence="12">HD domain-containing protein</fullName>
    </submittedName>
</protein>
<feature type="domain" description="Poly A polymerase head" evidence="10">
    <location>
        <begin position="30"/>
        <end position="157"/>
    </location>
</feature>
<evidence type="ECO:0000313" key="13">
    <source>
        <dbReference type="Proteomes" id="UP000622317"/>
    </source>
</evidence>
<evidence type="ECO:0000256" key="6">
    <source>
        <dbReference type="ARBA" id="ARBA00022840"/>
    </source>
</evidence>
<comment type="caution">
    <text evidence="12">The sequence shown here is derived from an EMBL/GenBank/DDBJ whole genome shotgun (WGS) entry which is preliminary data.</text>
</comment>
<evidence type="ECO:0000256" key="2">
    <source>
        <dbReference type="ARBA" id="ARBA00022694"/>
    </source>
</evidence>
<accession>A0A927FAT2</accession>
<dbReference type="PANTHER" id="PTHR47545">
    <property type="entry name" value="MULTIFUNCTIONAL CCA PROTEIN"/>
    <property type="match status" value="1"/>
</dbReference>
<evidence type="ECO:0000259" key="11">
    <source>
        <dbReference type="Pfam" id="PF01966"/>
    </source>
</evidence>
<keyword evidence="1 9" id="KW-0808">Transferase</keyword>
<keyword evidence="7" id="KW-0460">Magnesium</keyword>
<dbReference type="Proteomes" id="UP000622317">
    <property type="component" value="Unassembled WGS sequence"/>
</dbReference>
<evidence type="ECO:0000256" key="5">
    <source>
        <dbReference type="ARBA" id="ARBA00022741"/>
    </source>
</evidence>
<dbReference type="InterPro" id="IPR006674">
    <property type="entry name" value="HD_domain"/>
</dbReference>
<dbReference type="CDD" id="cd05398">
    <property type="entry name" value="NT_ClassII-CCAase"/>
    <property type="match status" value="1"/>
</dbReference>
<evidence type="ECO:0000256" key="8">
    <source>
        <dbReference type="ARBA" id="ARBA00022884"/>
    </source>
</evidence>
<dbReference type="EMBL" id="JACYFG010000038">
    <property type="protein sequence ID" value="MBD5780941.1"/>
    <property type="molecule type" value="Genomic_DNA"/>
</dbReference>
<evidence type="ECO:0000256" key="4">
    <source>
        <dbReference type="ARBA" id="ARBA00022723"/>
    </source>
</evidence>
<dbReference type="InterPro" id="IPR043519">
    <property type="entry name" value="NT_sf"/>
</dbReference>
<keyword evidence="8 9" id="KW-0694">RNA-binding</keyword>
<dbReference type="InterPro" id="IPR050124">
    <property type="entry name" value="tRNA_CCA-adding_enzyme"/>
</dbReference>
<reference evidence="12" key="1">
    <citation type="submission" date="2020-09" db="EMBL/GenBank/DDBJ databases">
        <title>Pelagicoccus enzymogenes sp. nov. with an EPS production, isolated from marine sediment.</title>
        <authorList>
            <person name="Feng X."/>
        </authorList>
    </citation>
    <scope>NUCLEOTIDE SEQUENCE</scope>
    <source>
        <strain evidence="12">NFK12</strain>
    </source>
</reference>
<keyword evidence="5" id="KW-0547">Nucleotide-binding</keyword>
<sequence>MQPVRQPLALELPAPLKQALLALEAAGGTCRIVGGSVRDALLGIAPKDFDVEVYGLDLETIASALAKLGRTDLVGKAFAVVKLWTHGEEYDFAIPRRESKSGSGHRGFVIEADAHLSEEEALKRRDFTINALLYDHTSGEVIDYFGGLADLQSRTLRHVSPAFKEDPLRVLRGMQFAGRFQMELHEETATLCQEIGHEFWTLAKERIWTEWEKWARRSTSLSHGMRALEKSGWIRYFPQLNALRNLPQDPEWHPEGDTWTHTLHCLDALQRETDWNSLPESERGPLAFGTLCHDLGKARCTRWAEKRGDMHWISPGHETQSIWLAEQFFNAMRAPHEIRDKVMGLVGNHHFLNTAPEGGHSDASLRRLAKRLTPATTHELVYVMVADHRGRPPLISEAQDLRIAEFKKRIQELDLESHAPLPLLLGRHLIDRGLKPSPDFKRILDRAYEAQLDGAFTDESTALAWLVENWSALNS</sequence>
<name>A0A927FAT2_9BACT</name>
<keyword evidence="4" id="KW-0479">Metal-binding</keyword>
<dbReference type="GO" id="GO:0046872">
    <property type="term" value="F:metal ion binding"/>
    <property type="evidence" value="ECO:0007669"/>
    <property type="project" value="UniProtKB-KW"/>
</dbReference>
<evidence type="ECO:0000256" key="3">
    <source>
        <dbReference type="ARBA" id="ARBA00022695"/>
    </source>
</evidence>
<keyword evidence="3" id="KW-0548">Nucleotidyltransferase</keyword>
<gene>
    <name evidence="12" type="ORF">IEN85_15685</name>
</gene>